<accession>A0A8K0TG49</accession>
<proteinExistence type="predicted"/>
<dbReference type="Proteomes" id="UP000813385">
    <property type="component" value="Unassembled WGS sequence"/>
</dbReference>
<comment type="caution">
    <text evidence="2">The sequence shown here is derived from an EMBL/GenBank/DDBJ whole genome shotgun (WGS) entry which is preliminary data.</text>
</comment>
<organism evidence="2 3">
    <name type="scientific">Plectosphaerella cucumerina</name>
    <dbReference type="NCBI Taxonomy" id="40658"/>
    <lineage>
        <taxon>Eukaryota</taxon>
        <taxon>Fungi</taxon>
        <taxon>Dikarya</taxon>
        <taxon>Ascomycota</taxon>
        <taxon>Pezizomycotina</taxon>
        <taxon>Sordariomycetes</taxon>
        <taxon>Hypocreomycetidae</taxon>
        <taxon>Glomerellales</taxon>
        <taxon>Plectosphaerellaceae</taxon>
        <taxon>Plectosphaerella</taxon>
    </lineage>
</organism>
<feature type="signal peptide" evidence="1">
    <location>
        <begin position="1"/>
        <end position="20"/>
    </location>
</feature>
<gene>
    <name evidence="2" type="ORF">B0T11DRAFT_329719</name>
</gene>
<evidence type="ECO:0000313" key="2">
    <source>
        <dbReference type="EMBL" id="KAH7357838.1"/>
    </source>
</evidence>
<evidence type="ECO:0000256" key="1">
    <source>
        <dbReference type="SAM" id="SignalP"/>
    </source>
</evidence>
<name>A0A8K0TG49_9PEZI</name>
<reference evidence="2" key="1">
    <citation type="journal article" date="2021" name="Nat. Commun.">
        <title>Genetic determinants of endophytism in the Arabidopsis root mycobiome.</title>
        <authorList>
            <person name="Mesny F."/>
            <person name="Miyauchi S."/>
            <person name="Thiergart T."/>
            <person name="Pickel B."/>
            <person name="Atanasova L."/>
            <person name="Karlsson M."/>
            <person name="Huettel B."/>
            <person name="Barry K.W."/>
            <person name="Haridas S."/>
            <person name="Chen C."/>
            <person name="Bauer D."/>
            <person name="Andreopoulos W."/>
            <person name="Pangilinan J."/>
            <person name="LaButti K."/>
            <person name="Riley R."/>
            <person name="Lipzen A."/>
            <person name="Clum A."/>
            <person name="Drula E."/>
            <person name="Henrissat B."/>
            <person name="Kohler A."/>
            <person name="Grigoriev I.V."/>
            <person name="Martin F.M."/>
            <person name="Hacquard S."/>
        </authorList>
    </citation>
    <scope>NUCLEOTIDE SEQUENCE</scope>
    <source>
        <strain evidence="2">MPI-CAGE-AT-0016</strain>
    </source>
</reference>
<protein>
    <submittedName>
        <fullName evidence="2">Uncharacterized protein</fullName>
    </submittedName>
</protein>
<keyword evidence="1" id="KW-0732">Signal</keyword>
<dbReference type="EMBL" id="JAGPXD010000004">
    <property type="protein sequence ID" value="KAH7357838.1"/>
    <property type="molecule type" value="Genomic_DNA"/>
</dbReference>
<feature type="chain" id="PRO_5035447257" evidence="1">
    <location>
        <begin position="21"/>
        <end position="93"/>
    </location>
</feature>
<sequence>MVHIASYGVALLSAVTLVSGSWCNYGTREGTAGLRCSNGQHVYCCSADSLRGQISPAYDAAFPVWRSCGNTAGNCRPDSSTGFNGVASCESTT</sequence>
<dbReference type="AlphaFoldDB" id="A0A8K0TG49"/>
<evidence type="ECO:0000313" key="3">
    <source>
        <dbReference type="Proteomes" id="UP000813385"/>
    </source>
</evidence>
<keyword evidence="3" id="KW-1185">Reference proteome</keyword>